<accession>A0A7Z0IIL4</accession>
<dbReference type="EMBL" id="JACBZP010000001">
    <property type="protein sequence ID" value="NYI68569.1"/>
    <property type="molecule type" value="Genomic_DNA"/>
</dbReference>
<feature type="transmembrane region" description="Helical" evidence="2">
    <location>
        <begin position="255"/>
        <end position="279"/>
    </location>
</feature>
<gene>
    <name evidence="3" type="ORF">BJY26_002875</name>
</gene>
<feature type="transmembrane region" description="Helical" evidence="2">
    <location>
        <begin position="400"/>
        <end position="420"/>
    </location>
</feature>
<feature type="transmembrane region" description="Helical" evidence="2">
    <location>
        <begin position="128"/>
        <end position="149"/>
    </location>
</feature>
<feature type="transmembrane region" description="Helical" evidence="2">
    <location>
        <begin position="359"/>
        <end position="380"/>
    </location>
</feature>
<evidence type="ECO:0008006" key="5">
    <source>
        <dbReference type="Google" id="ProtNLM"/>
    </source>
</evidence>
<proteinExistence type="predicted"/>
<feature type="transmembrane region" description="Helical" evidence="2">
    <location>
        <begin position="219"/>
        <end position="243"/>
    </location>
</feature>
<dbReference type="RefSeq" id="WP_179428900.1">
    <property type="nucleotide sequence ID" value="NZ_JACBZP010000001.1"/>
</dbReference>
<feature type="transmembrane region" description="Helical" evidence="2">
    <location>
        <begin position="440"/>
        <end position="458"/>
    </location>
</feature>
<organism evidence="3 4">
    <name type="scientific">Spelaeicoccus albus</name>
    <dbReference type="NCBI Taxonomy" id="1280376"/>
    <lineage>
        <taxon>Bacteria</taxon>
        <taxon>Bacillati</taxon>
        <taxon>Actinomycetota</taxon>
        <taxon>Actinomycetes</taxon>
        <taxon>Micrococcales</taxon>
        <taxon>Brevibacteriaceae</taxon>
        <taxon>Spelaeicoccus</taxon>
    </lineage>
</organism>
<dbReference type="AlphaFoldDB" id="A0A7Z0IIL4"/>
<feature type="transmembrane region" description="Helical" evidence="2">
    <location>
        <begin position="35"/>
        <end position="54"/>
    </location>
</feature>
<keyword evidence="4" id="KW-1185">Reference proteome</keyword>
<reference evidence="3 4" key="1">
    <citation type="submission" date="2020-07" db="EMBL/GenBank/DDBJ databases">
        <title>Sequencing the genomes of 1000 actinobacteria strains.</title>
        <authorList>
            <person name="Klenk H.-P."/>
        </authorList>
    </citation>
    <scope>NUCLEOTIDE SEQUENCE [LARGE SCALE GENOMIC DNA]</scope>
    <source>
        <strain evidence="3 4">DSM 26341</strain>
    </source>
</reference>
<evidence type="ECO:0000256" key="2">
    <source>
        <dbReference type="SAM" id="Phobius"/>
    </source>
</evidence>
<sequence>MSRFQGPSPSGEGPWRVSGRRPGPPVSGARRRWGWAAYFAGCLGLSALVYWPVLGTIRRRVFASSDDSSLFIWWLAHAARVIEPGGESNLLHTSLMNFPDGVNGAWNTSILGLALPMAPVTMLAGPVVAYNVLIALCPAVSALAGALALRRFMSAPSAGFGGILYGFSTYVFAQSGGHLNLAFATVPPIAVGVLYDVLYTTKSRRRIGVRTGLAAAFQLYLSTELLASTALLTMVAVIVVAVVDPAVRGKLGRRLVPTAGLGGVIAGILGIPLFVAMAGPGAPRQAIRPGGLWDTDLLGVLQPASGTLAQLPGPAYQSPDYIDIAERGAYLGVPLLIAVLIVVIAGWRGERRIVIRTTSIIGFFSWLLSLGSILYVAGAATHVVLPWRLIEYIPVLRNILPMRLAVFTALAVAILAGTGLDMARQQSRPSRQSRRFVRPAAAFAAAGLLALTIVPGPAASRPLNVPKFFADGAPGIEAGAIVKTVPRAKAIAEPHADEAMAWQAVAGMRYRSTGGYFIGSTADQPVIYQAPADGYDEALDDADSAGGLPPANAPTARAAGRALVAGQVDYVVVARNPWLRLPPADVARWTARITHSPDPVRRGGVWVVTIAGR</sequence>
<protein>
    <recommendedName>
        <fullName evidence="5">YfhO family protein</fullName>
    </recommendedName>
</protein>
<feature type="transmembrane region" description="Helical" evidence="2">
    <location>
        <begin position="156"/>
        <end position="173"/>
    </location>
</feature>
<keyword evidence="2" id="KW-0472">Membrane</keyword>
<evidence type="ECO:0000256" key="1">
    <source>
        <dbReference type="SAM" id="MobiDB-lite"/>
    </source>
</evidence>
<keyword evidence="2" id="KW-0812">Transmembrane</keyword>
<evidence type="ECO:0000313" key="4">
    <source>
        <dbReference type="Proteomes" id="UP000539111"/>
    </source>
</evidence>
<name>A0A7Z0IIL4_9MICO</name>
<feature type="transmembrane region" description="Helical" evidence="2">
    <location>
        <begin position="179"/>
        <end position="198"/>
    </location>
</feature>
<dbReference type="Proteomes" id="UP000539111">
    <property type="component" value="Unassembled WGS sequence"/>
</dbReference>
<comment type="caution">
    <text evidence="3">The sequence shown here is derived from an EMBL/GenBank/DDBJ whole genome shotgun (WGS) entry which is preliminary data.</text>
</comment>
<evidence type="ECO:0000313" key="3">
    <source>
        <dbReference type="EMBL" id="NYI68569.1"/>
    </source>
</evidence>
<keyword evidence="2" id="KW-1133">Transmembrane helix</keyword>
<feature type="transmembrane region" description="Helical" evidence="2">
    <location>
        <begin position="329"/>
        <end position="347"/>
    </location>
</feature>
<feature type="region of interest" description="Disordered" evidence="1">
    <location>
        <begin position="1"/>
        <end position="25"/>
    </location>
</feature>